<dbReference type="Proteomes" id="UP000054843">
    <property type="component" value="Unassembled WGS sequence"/>
</dbReference>
<dbReference type="AlphaFoldDB" id="A0A0V1LX77"/>
<accession>A0A0V1LX77</accession>
<reference evidence="2 3" key="1">
    <citation type="submission" date="2015-01" db="EMBL/GenBank/DDBJ databases">
        <title>Evolution of Trichinella species and genotypes.</title>
        <authorList>
            <person name="Korhonen P.K."/>
            <person name="Edoardo P."/>
            <person name="Giuseppe L.R."/>
            <person name="Gasser R.B."/>
        </authorList>
    </citation>
    <scope>NUCLEOTIDE SEQUENCE [LARGE SCALE GENOMIC DNA]</scope>
    <source>
        <strain evidence="2">ISS1980</strain>
    </source>
</reference>
<feature type="compositionally biased region" description="Basic and acidic residues" evidence="1">
    <location>
        <begin position="30"/>
        <end position="40"/>
    </location>
</feature>
<dbReference type="EMBL" id="JYDO01001547">
    <property type="protein sequence ID" value="KRZ64039.1"/>
    <property type="molecule type" value="Genomic_DNA"/>
</dbReference>
<feature type="region of interest" description="Disordered" evidence="1">
    <location>
        <begin position="21"/>
        <end position="55"/>
    </location>
</feature>
<sequence>MKSDGLSVDEYWRQFGEVRGKAQWSGNGYQRERESSKVDDDGNVGQSSMHLKGKPHLVAMPMLPALLDVDTLGDFRDERVHRARSPNIYEGPMLLVHQSPPAHSGRLN</sequence>
<name>A0A0V1LX77_9BILA</name>
<comment type="caution">
    <text evidence="2">The sequence shown here is derived from an EMBL/GenBank/DDBJ whole genome shotgun (WGS) entry which is preliminary data.</text>
</comment>
<keyword evidence="3" id="KW-1185">Reference proteome</keyword>
<evidence type="ECO:0000313" key="2">
    <source>
        <dbReference type="EMBL" id="KRZ64039.1"/>
    </source>
</evidence>
<organism evidence="2 3">
    <name type="scientific">Trichinella papuae</name>
    <dbReference type="NCBI Taxonomy" id="268474"/>
    <lineage>
        <taxon>Eukaryota</taxon>
        <taxon>Metazoa</taxon>
        <taxon>Ecdysozoa</taxon>
        <taxon>Nematoda</taxon>
        <taxon>Enoplea</taxon>
        <taxon>Dorylaimia</taxon>
        <taxon>Trichinellida</taxon>
        <taxon>Trichinellidae</taxon>
        <taxon>Trichinella</taxon>
    </lineage>
</organism>
<proteinExistence type="predicted"/>
<evidence type="ECO:0000313" key="3">
    <source>
        <dbReference type="Proteomes" id="UP000054843"/>
    </source>
</evidence>
<feature type="non-terminal residue" evidence="2">
    <location>
        <position position="108"/>
    </location>
</feature>
<evidence type="ECO:0000256" key="1">
    <source>
        <dbReference type="SAM" id="MobiDB-lite"/>
    </source>
</evidence>
<gene>
    <name evidence="2" type="ORF">T10_7091</name>
</gene>
<protein>
    <submittedName>
        <fullName evidence="2">Uncharacterized protein</fullName>
    </submittedName>
</protein>